<dbReference type="PANTHER" id="PTHR30028">
    <property type="entry name" value="UPF0014 INNER MEMBRANE PROTEIN YBBM-RELATED"/>
    <property type="match status" value="1"/>
</dbReference>
<keyword evidence="3 7" id="KW-0812">Transmembrane</keyword>
<name>A0A7S3QKP5_DUNTE</name>
<evidence type="ECO:0000313" key="8">
    <source>
        <dbReference type="EMBL" id="CAE0485803.1"/>
    </source>
</evidence>
<feature type="compositionally biased region" description="Polar residues" evidence="6">
    <location>
        <begin position="546"/>
        <end position="561"/>
    </location>
</feature>
<evidence type="ECO:0000256" key="7">
    <source>
        <dbReference type="SAM" id="Phobius"/>
    </source>
</evidence>
<feature type="transmembrane region" description="Helical" evidence="7">
    <location>
        <begin position="94"/>
        <end position="111"/>
    </location>
</feature>
<comment type="similarity">
    <text evidence="2">Belongs to the UPF0014 family.</text>
</comment>
<evidence type="ECO:0000256" key="5">
    <source>
        <dbReference type="ARBA" id="ARBA00023136"/>
    </source>
</evidence>
<comment type="subcellular location">
    <subcellularLocation>
        <location evidence="1">Membrane</location>
        <topology evidence="1">Multi-pass membrane protein</topology>
    </subcellularLocation>
</comment>
<feature type="region of interest" description="Disordered" evidence="6">
    <location>
        <begin position="393"/>
        <end position="515"/>
    </location>
</feature>
<dbReference type="EMBL" id="HBIP01001984">
    <property type="protein sequence ID" value="CAE0485803.1"/>
    <property type="molecule type" value="Transcribed_RNA"/>
</dbReference>
<organism evidence="8">
    <name type="scientific">Dunaliella tertiolecta</name>
    <name type="common">Green alga</name>
    <dbReference type="NCBI Taxonomy" id="3047"/>
    <lineage>
        <taxon>Eukaryota</taxon>
        <taxon>Viridiplantae</taxon>
        <taxon>Chlorophyta</taxon>
        <taxon>core chlorophytes</taxon>
        <taxon>Chlorophyceae</taxon>
        <taxon>CS clade</taxon>
        <taxon>Chlamydomonadales</taxon>
        <taxon>Dunaliellaceae</taxon>
        <taxon>Dunaliella</taxon>
    </lineage>
</organism>
<proteinExistence type="inferred from homology"/>
<sequence>MAHHKLASAALDMAGGIGGMAQGLMGQAGHVPMSTDAPASHISADDAPAGHISRDDTSNLSVIGVGLSAICLLIPIALSLRLSLGLHYTLTVSALRMVLQLTFLGFILVPLFLYSRWWMVLLYSVFMTCVAAVEAGQRPAHRYQGQYLQTLLALSMGAWLLIIYAALVVLQLRPLWDAQSIIPVLGMLLGNATSGVSVGLNTALQDLASSKEHIELLLALGANRAEATKSVVQKALTNAMMPTVNMMAVMGLVSIPGMMTGQILAGADPSDASRYQMMIVFLISGSTGIAAMAAVHMAVWHIIDEGAHYRPERILPRRNASESWRLGLRRIRMALGRTKDLCLTCLCCVTPSVMSSTWQKRPSPLSRYEMMHELGDESEDEEEGLQGDATGAQALMPYHSPPRADASPLYHQGGVAGYSSDGGLTSPPSRGADGSPAIASKSPQGHAGMSGGGWGGDSRLFPGMLQDGSSHPGPALSPGGQANGPGQNSLQHQMEPPPLVTLDAPVPPPQTSRRLFGAASALGMRLANAAYSRLGNSGSVRGEAGTGSSAQYVPLSGSSAPSDHHDYNPNQSFGQRGVSQGQQGGRLRGQEDADAEAGMVSAAGSDRGGSGASTPHDEQSFGSPDAFFDAQSVGGSSFSSASGQPFTSRRPSYSSLQGFPAFRSNTPRT</sequence>
<gene>
    <name evidence="8" type="ORF">DTER00134_LOCUS842</name>
</gene>
<feature type="transmembrane region" description="Helical" evidence="7">
    <location>
        <begin position="181"/>
        <end position="204"/>
    </location>
</feature>
<feature type="transmembrane region" description="Helical" evidence="7">
    <location>
        <begin position="277"/>
        <end position="303"/>
    </location>
</feature>
<accession>A0A7S3QKP5</accession>
<protein>
    <submittedName>
        <fullName evidence="8">Uncharacterized protein</fullName>
    </submittedName>
</protein>
<feature type="compositionally biased region" description="Low complexity" evidence="6">
    <location>
        <begin position="632"/>
        <end position="643"/>
    </location>
</feature>
<dbReference type="PANTHER" id="PTHR30028:SF0">
    <property type="entry name" value="PROTEIN ALUMINUM SENSITIVE 3"/>
    <property type="match status" value="1"/>
</dbReference>
<feature type="transmembrane region" description="Helical" evidence="7">
    <location>
        <begin position="244"/>
        <end position="265"/>
    </location>
</feature>
<evidence type="ECO:0000256" key="4">
    <source>
        <dbReference type="ARBA" id="ARBA00022989"/>
    </source>
</evidence>
<reference evidence="8" key="1">
    <citation type="submission" date="2021-01" db="EMBL/GenBank/DDBJ databases">
        <authorList>
            <person name="Corre E."/>
            <person name="Pelletier E."/>
            <person name="Niang G."/>
            <person name="Scheremetjew M."/>
            <person name="Finn R."/>
            <person name="Kale V."/>
            <person name="Holt S."/>
            <person name="Cochrane G."/>
            <person name="Meng A."/>
            <person name="Brown T."/>
            <person name="Cohen L."/>
        </authorList>
    </citation>
    <scope>NUCLEOTIDE SEQUENCE</scope>
    <source>
        <strain evidence="8">CCMP1320</strain>
    </source>
</reference>
<feature type="transmembrane region" description="Helical" evidence="7">
    <location>
        <begin position="147"/>
        <end position="169"/>
    </location>
</feature>
<feature type="transmembrane region" description="Helical" evidence="7">
    <location>
        <begin position="60"/>
        <end position="82"/>
    </location>
</feature>
<keyword evidence="5 7" id="KW-0472">Membrane</keyword>
<dbReference type="GO" id="GO:0005886">
    <property type="term" value="C:plasma membrane"/>
    <property type="evidence" value="ECO:0007669"/>
    <property type="project" value="TreeGrafter"/>
</dbReference>
<keyword evidence="4 7" id="KW-1133">Transmembrane helix</keyword>
<feature type="transmembrane region" description="Helical" evidence="7">
    <location>
        <begin position="117"/>
        <end position="135"/>
    </location>
</feature>
<feature type="region of interest" description="Disordered" evidence="6">
    <location>
        <begin position="535"/>
        <end position="669"/>
    </location>
</feature>
<evidence type="ECO:0000256" key="2">
    <source>
        <dbReference type="ARBA" id="ARBA00005268"/>
    </source>
</evidence>
<dbReference type="Pfam" id="PF03649">
    <property type="entry name" value="UPF0014"/>
    <property type="match status" value="1"/>
</dbReference>
<feature type="compositionally biased region" description="Pro residues" evidence="6">
    <location>
        <begin position="495"/>
        <end position="510"/>
    </location>
</feature>
<evidence type="ECO:0000256" key="3">
    <source>
        <dbReference type="ARBA" id="ARBA00022692"/>
    </source>
</evidence>
<evidence type="ECO:0000256" key="1">
    <source>
        <dbReference type="ARBA" id="ARBA00004141"/>
    </source>
</evidence>
<dbReference type="AlphaFoldDB" id="A0A7S3QKP5"/>
<dbReference type="InterPro" id="IPR005226">
    <property type="entry name" value="UPF0014_fam"/>
</dbReference>
<feature type="compositionally biased region" description="Low complexity" evidence="6">
    <location>
        <begin position="571"/>
        <end position="581"/>
    </location>
</feature>
<evidence type="ECO:0000256" key="6">
    <source>
        <dbReference type="SAM" id="MobiDB-lite"/>
    </source>
</evidence>
<feature type="compositionally biased region" description="Polar residues" evidence="6">
    <location>
        <begin position="644"/>
        <end position="669"/>
    </location>
</feature>